<name>A0A8X6HNS4_TRICU</name>
<evidence type="ECO:0000313" key="1">
    <source>
        <dbReference type="EMBL" id="GFQ78152.1"/>
    </source>
</evidence>
<dbReference type="Proteomes" id="UP000887116">
    <property type="component" value="Unassembled WGS sequence"/>
</dbReference>
<dbReference type="OrthoDB" id="6431693at2759"/>
<sequence length="104" mass="12322">MKGIVEDICQALLTKEINTTADFIKWCNYFQGYETEERIRRRFERLPNVVLVAALEDAANLVSLIRRIVQEEVHRMIHQTREPILYSDPYPQTQLLEEMVQDEV</sequence>
<reference evidence="1" key="1">
    <citation type="submission" date="2020-07" db="EMBL/GenBank/DDBJ databases">
        <title>Multicomponent nature underlies the extraordinary mechanical properties of spider dragline silk.</title>
        <authorList>
            <person name="Kono N."/>
            <person name="Nakamura H."/>
            <person name="Mori M."/>
            <person name="Yoshida Y."/>
            <person name="Ohtoshi R."/>
            <person name="Malay A.D."/>
            <person name="Moran D.A.P."/>
            <person name="Tomita M."/>
            <person name="Numata K."/>
            <person name="Arakawa K."/>
        </authorList>
    </citation>
    <scope>NUCLEOTIDE SEQUENCE</scope>
</reference>
<proteinExistence type="predicted"/>
<comment type="caution">
    <text evidence="1">The sequence shown here is derived from an EMBL/GenBank/DDBJ whole genome shotgun (WGS) entry which is preliminary data.</text>
</comment>
<organism evidence="1 2">
    <name type="scientific">Trichonephila clavata</name>
    <name type="common">Joro spider</name>
    <name type="synonym">Nephila clavata</name>
    <dbReference type="NCBI Taxonomy" id="2740835"/>
    <lineage>
        <taxon>Eukaryota</taxon>
        <taxon>Metazoa</taxon>
        <taxon>Ecdysozoa</taxon>
        <taxon>Arthropoda</taxon>
        <taxon>Chelicerata</taxon>
        <taxon>Arachnida</taxon>
        <taxon>Araneae</taxon>
        <taxon>Araneomorphae</taxon>
        <taxon>Entelegynae</taxon>
        <taxon>Araneoidea</taxon>
        <taxon>Nephilidae</taxon>
        <taxon>Trichonephila</taxon>
    </lineage>
</organism>
<accession>A0A8X6HNS4</accession>
<gene>
    <name evidence="1" type="primary">AVEN_258062_1</name>
    <name evidence="1" type="ORF">TNCT_649471</name>
</gene>
<dbReference type="EMBL" id="BMAO01002086">
    <property type="protein sequence ID" value="GFQ78152.1"/>
    <property type="molecule type" value="Genomic_DNA"/>
</dbReference>
<evidence type="ECO:0000313" key="2">
    <source>
        <dbReference type="Proteomes" id="UP000887116"/>
    </source>
</evidence>
<keyword evidence="2" id="KW-1185">Reference proteome</keyword>
<dbReference type="AlphaFoldDB" id="A0A8X6HNS4"/>
<protein>
    <submittedName>
        <fullName evidence="1">Retrotrans_gag domain-containing protein</fullName>
    </submittedName>
</protein>